<evidence type="ECO:0000313" key="6">
    <source>
        <dbReference type="Proteomes" id="UP000286510"/>
    </source>
</evidence>
<evidence type="ECO:0000313" key="3">
    <source>
        <dbReference type="EMBL" id="RHY54255.1"/>
    </source>
</evidence>
<dbReference type="Proteomes" id="UP000283543">
    <property type="component" value="Unassembled WGS sequence"/>
</dbReference>
<evidence type="ECO:0008006" key="7">
    <source>
        <dbReference type="Google" id="ProtNLM"/>
    </source>
</evidence>
<name>A0A418BVH3_APHAT</name>
<feature type="non-terminal residue" evidence="3">
    <location>
        <position position="251"/>
    </location>
</feature>
<accession>A0A418BVH3</accession>
<feature type="region of interest" description="Disordered" evidence="1">
    <location>
        <begin position="169"/>
        <end position="210"/>
    </location>
</feature>
<protein>
    <recommendedName>
        <fullName evidence="7">FZ domain-containing protein</fullName>
    </recommendedName>
</protein>
<keyword evidence="2" id="KW-0732">Signal</keyword>
<evidence type="ECO:0000256" key="2">
    <source>
        <dbReference type="SAM" id="SignalP"/>
    </source>
</evidence>
<dbReference type="Proteomes" id="UP000286510">
    <property type="component" value="Unassembled WGS sequence"/>
</dbReference>
<gene>
    <name evidence="4" type="ORF">DYB26_006745</name>
    <name evidence="3" type="ORF">DYB34_012746</name>
</gene>
<feature type="signal peptide" evidence="2">
    <location>
        <begin position="1"/>
        <end position="22"/>
    </location>
</feature>
<evidence type="ECO:0000313" key="4">
    <source>
        <dbReference type="EMBL" id="RHZ31536.1"/>
    </source>
</evidence>
<proteinExistence type="predicted"/>
<dbReference type="EMBL" id="QUTF01010613">
    <property type="protein sequence ID" value="RHZ31536.1"/>
    <property type="molecule type" value="Genomic_DNA"/>
</dbReference>
<dbReference type="AlphaFoldDB" id="A0A418BVH3"/>
<dbReference type="VEuPathDB" id="FungiDB:H257_10170"/>
<feature type="chain" id="PRO_5036350586" description="FZ domain-containing protein" evidence="2">
    <location>
        <begin position="23"/>
        <end position="251"/>
    </location>
</feature>
<dbReference type="EMBL" id="QUTB01005637">
    <property type="protein sequence ID" value="RHY54255.1"/>
    <property type="molecule type" value="Genomic_DNA"/>
</dbReference>
<sequence>MKLFRAIVLLPLLALLVDQTTASHHHHKTAKPVKAYAAEDSSVDDYLAQVRGSMCLPNVTCGSDGKSCKTDCEFRMAQCKDTDLKEVESDKCGDSDMLKLTPRAEWIRGLEQIQALKSSIIIPGHALPGDLTDDEAPALTAAYLREFEAQIPLACNSADLIAAMQKKYPASKTSPASNSVPSPLSALVRDRRSPVRQCRPPRARFKPAPALRDLVLDDRRGYEAPSRRIVRAVDAPPTSLHEGTHAALSRG</sequence>
<evidence type="ECO:0000256" key="1">
    <source>
        <dbReference type="SAM" id="MobiDB-lite"/>
    </source>
</evidence>
<evidence type="ECO:0000313" key="5">
    <source>
        <dbReference type="Proteomes" id="UP000283543"/>
    </source>
</evidence>
<feature type="compositionally biased region" description="Polar residues" evidence="1">
    <location>
        <begin position="171"/>
        <end position="182"/>
    </location>
</feature>
<organism evidence="3 5">
    <name type="scientific">Aphanomyces astaci</name>
    <name type="common">Crayfish plague agent</name>
    <dbReference type="NCBI Taxonomy" id="112090"/>
    <lineage>
        <taxon>Eukaryota</taxon>
        <taxon>Sar</taxon>
        <taxon>Stramenopiles</taxon>
        <taxon>Oomycota</taxon>
        <taxon>Saprolegniomycetes</taxon>
        <taxon>Saprolegniales</taxon>
        <taxon>Verrucalvaceae</taxon>
        <taxon>Aphanomyces</taxon>
    </lineage>
</organism>
<reference evidence="5 6" key="1">
    <citation type="submission" date="2018-08" db="EMBL/GenBank/DDBJ databases">
        <title>Aphanomyces genome sequencing and annotation.</title>
        <authorList>
            <person name="Minardi D."/>
            <person name="Oidtmann B."/>
            <person name="Van Der Giezen M."/>
            <person name="Studholme D.J."/>
        </authorList>
    </citation>
    <scope>NUCLEOTIDE SEQUENCE [LARGE SCALE GENOMIC DNA]</scope>
    <source>
        <strain evidence="4 6">FDL457</strain>
        <strain evidence="3 5">Si</strain>
    </source>
</reference>
<comment type="caution">
    <text evidence="3">The sequence shown here is derived from an EMBL/GenBank/DDBJ whole genome shotgun (WGS) entry which is preliminary data.</text>
</comment>